<feature type="transmembrane region" description="Helical" evidence="6">
    <location>
        <begin position="483"/>
        <end position="506"/>
    </location>
</feature>
<feature type="transmembrane region" description="Helical" evidence="6">
    <location>
        <begin position="455"/>
        <end position="477"/>
    </location>
</feature>
<keyword evidence="8" id="KW-1185">Reference proteome</keyword>
<name>A0A4R3Z7Z7_9FIRM</name>
<feature type="transmembrane region" description="Helical" evidence="6">
    <location>
        <begin position="291"/>
        <end position="311"/>
    </location>
</feature>
<feature type="transmembrane region" description="Helical" evidence="6">
    <location>
        <begin position="118"/>
        <end position="136"/>
    </location>
</feature>
<dbReference type="GeneID" id="98913861"/>
<evidence type="ECO:0000256" key="4">
    <source>
        <dbReference type="ARBA" id="ARBA00022989"/>
    </source>
</evidence>
<evidence type="ECO:0000256" key="5">
    <source>
        <dbReference type="ARBA" id="ARBA00023136"/>
    </source>
</evidence>
<keyword evidence="5 6" id="KW-0472">Membrane</keyword>
<dbReference type="CDD" id="cd13124">
    <property type="entry name" value="MATE_SpoVB_like"/>
    <property type="match status" value="1"/>
</dbReference>
<protein>
    <submittedName>
        <fullName evidence="7">Stage V sporulation protein B</fullName>
    </submittedName>
</protein>
<dbReference type="AlphaFoldDB" id="A0A4R3Z7Z7"/>
<comment type="caution">
    <text evidence="7">The sequence shown here is derived from an EMBL/GenBank/DDBJ whole genome shotgun (WGS) entry which is preliminary data.</text>
</comment>
<reference evidence="7 8" key="1">
    <citation type="submission" date="2019-03" db="EMBL/GenBank/DDBJ databases">
        <title>Genomic Encyclopedia of Type Strains, Phase IV (KMG-IV): sequencing the most valuable type-strain genomes for metagenomic binning, comparative biology and taxonomic classification.</title>
        <authorList>
            <person name="Goeker M."/>
        </authorList>
    </citation>
    <scope>NUCLEOTIDE SEQUENCE [LARGE SCALE GENOMIC DNA]</scope>
    <source>
        <strain evidence="7 8">DSM 29487</strain>
    </source>
</reference>
<evidence type="ECO:0000256" key="2">
    <source>
        <dbReference type="ARBA" id="ARBA00022475"/>
    </source>
</evidence>
<evidence type="ECO:0000256" key="6">
    <source>
        <dbReference type="SAM" id="Phobius"/>
    </source>
</evidence>
<feature type="transmembrane region" description="Helical" evidence="6">
    <location>
        <begin position="188"/>
        <end position="211"/>
    </location>
</feature>
<keyword evidence="2" id="KW-1003">Cell membrane</keyword>
<feature type="transmembrane region" description="Helical" evidence="6">
    <location>
        <begin position="12"/>
        <end position="30"/>
    </location>
</feature>
<dbReference type="Pfam" id="PF01943">
    <property type="entry name" value="Polysacc_synt"/>
    <property type="match status" value="1"/>
</dbReference>
<feature type="transmembrane region" description="Helical" evidence="6">
    <location>
        <begin position="50"/>
        <end position="70"/>
    </location>
</feature>
<dbReference type="PANTHER" id="PTHR30250">
    <property type="entry name" value="PST FAMILY PREDICTED COLANIC ACID TRANSPORTER"/>
    <property type="match status" value="1"/>
</dbReference>
<dbReference type="PANTHER" id="PTHR30250:SF21">
    <property type="entry name" value="LIPID II FLIPPASE MURJ"/>
    <property type="match status" value="1"/>
</dbReference>
<evidence type="ECO:0000256" key="3">
    <source>
        <dbReference type="ARBA" id="ARBA00022692"/>
    </source>
</evidence>
<keyword evidence="3 6" id="KW-0812">Transmembrane</keyword>
<feature type="transmembrane region" description="Helical" evidence="6">
    <location>
        <begin position="331"/>
        <end position="352"/>
    </location>
</feature>
<dbReference type="Proteomes" id="UP000295515">
    <property type="component" value="Unassembled WGS sequence"/>
</dbReference>
<organism evidence="7 8">
    <name type="scientific">Longibaculum muris</name>
    <dbReference type="NCBI Taxonomy" id="1796628"/>
    <lineage>
        <taxon>Bacteria</taxon>
        <taxon>Bacillati</taxon>
        <taxon>Bacillota</taxon>
        <taxon>Erysipelotrichia</taxon>
        <taxon>Erysipelotrichales</taxon>
        <taxon>Coprobacillaceae</taxon>
        <taxon>Longibaculum</taxon>
    </lineage>
</organism>
<dbReference type="EMBL" id="SMCQ01000001">
    <property type="protein sequence ID" value="TCW02733.1"/>
    <property type="molecule type" value="Genomic_DNA"/>
</dbReference>
<evidence type="ECO:0000256" key="1">
    <source>
        <dbReference type="ARBA" id="ARBA00004651"/>
    </source>
</evidence>
<dbReference type="InterPro" id="IPR050833">
    <property type="entry name" value="Poly_Biosynth_Transport"/>
</dbReference>
<feature type="transmembrane region" description="Helical" evidence="6">
    <location>
        <begin position="157"/>
        <end position="176"/>
    </location>
</feature>
<dbReference type="InterPro" id="IPR024923">
    <property type="entry name" value="PG_synth_SpoVB"/>
</dbReference>
<dbReference type="PIRSF" id="PIRSF038958">
    <property type="entry name" value="PG_synth_SpoVB"/>
    <property type="match status" value="1"/>
</dbReference>
<feature type="transmembrane region" description="Helical" evidence="6">
    <location>
        <begin position="232"/>
        <end position="254"/>
    </location>
</feature>
<sequence>MNRTRSVVKQASILAVAGILVRIIGVLYRSPLTSLISTEGIGYYSTAYNIYALILLISSYSIPTAISKLISEKLVLNQYNNVQKILRCSFIYICAIGGGAAIVAFFIAPFIVPKNAVMALRVLCPTIFLSGLLGVFRGYFQAHQTTVYTSISQIIEQVFNAIVSVGAAYLFIQPYLSVGGSQLASIGAAGSALGTGVGVLIGLIYMTLMYLKRKNNLIVKNDPDDYEDSYKSIFRMILNIVTPIIFATCIYNLVTTIDMYIYYYAMGTGVEAVTMFGVYSGEYIVLQNVPVALASAMSTAAIPAISSSWAIKNYKETKEHIRSGIRVTMMVLIPSAVGMSVLAFPIMGILFPQKDTLQLATILLAVGSPGVVFFGLSTLTNGILQAIGEVNIPLKNAAIALIWHCIITFVLLIFTPLGLYSLVIGNCFYGLQVCYLNQKALRHKVHYKQEIRRTYLLPLLASLAMGVIVGLIYYGLFTLTKKVFIPLILSVVIGIIVYFVIIFYLYADHPEELAAIPYANRIIYKIKKRS</sequence>
<comment type="subcellular location">
    <subcellularLocation>
        <location evidence="1">Cell membrane</location>
        <topology evidence="1">Multi-pass membrane protein</topology>
    </subcellularLocation>
</comment>
<feature type="transmembrane region" description="Helical" evidence="6">
    <location>
        <begin position="401"/>
        <end position="434"/>
    </location>
</feature>
<proteinExistence type="predicted"/>
<dbReference type="RefSeq" id="WP_066448610.1">
    <property type="nucleotide sequence ID" value="NZ_CAUWFI010000002.1"/>
</dbReference>
<feature type="transmembrane region" description="Helical" evidence="6">
    <location>
        <begin position="90"/>
        <end position="112"/>
    </location>
</feature>
<dbReference type="InterPro" id="IPR002797">
    <property type="entry name" value="Polysacc_synth"/>
</dbReference>
<evidence type="ECO:0000313" key="7">
    <source>
        <dbReference type="EMBL" id="TCW02733.1"/>
    </source>
</evidence>
<dbReference type="GO" id="GO:0005886">
    <property type="term" value="C:plasma membrane"/>
    <property type="evidence" value="ECO:0007669"/>
    <property type="project" value="UniProtKB-SubCell"/>
</dbReference>
<evidence type="ECO:0000313" key="8">
    <source>
        <dbReference type="Proteomes" id="UP000295515"/>
    </source>
</evidence>
<gene>
    <name evidence="7" type="ORF">EDD60_10130</name>
</gene>
<accession>A0A4R3Z7Z7</accession>
<keyword evidence="4 6" id="KW-1133">Transmembrane helix</keyword>
<feature type="transmembrane region" description="Helical" evidence="6">
    <location>
        <begin position="359"/>
        <end position="381"/>
    </location>
</feature>